<dbReference type="RefSeq" id="WP_109330312.1">
    <property type="nucleotide sequence ID" value="NZ_CP029354.1"/>
</dbReference>
<dbReference type="GO" id="GO:0005886">
    <property type="term" value="C:plasma membrane"/>
    <property type="evidence" value="ECO:0007669"/>
    <property type="project" value="UniProtKB-SubCell"/>
</dbReference>
<keyword evidence="8" id="KW-0966">Cell projection</keyword>
<keyword evidence="9" id="KW-1185">Reference proteome</keyword>
<evidence type="ECO:0000256" key="2">
    <source>
        <dbReference type="ARBA" id="ARBA00009772"/>
    </source>
</evidence>
<dbReference type="InterPro" id="IPR002010">
    <property type="entry name" value="T3SS_IM_R"/>
</dbReference>
<evidence type="ECO:0000256" key="3">
    <source>
        <dbReference type="ARBA" id="ARBA00022475"/>
    </source>
</evidence>
<keyword evidence="3" id="KW-1003">Cell membrane</keyword>
<evidence type="ECO:0000256" key="4">
    <source>
        <dbReference type="ARBA" id="ARBA00022692"/>
    </source>
</evidence>
<reference evidence="9" key="1">
    <citation type="submission" date="2018-05" db="EMBL/GenBank/DDBJ databases">
        <title>Azospirillum thermophila sp. nov., a novel isolated from hot spring.</title>
        <authorList>
            <person name="Zhao Z."/>
        </authorList>
    </citation>
    <scope>NUCLEOTIDE SEQUENCE [LARGE SCALE GENOMIC DNA]</scope>
    <source>
        <strain evidence="9">CFH 70021</strain>
    </source>
</reference>
<evidence type="ECO:0000313" key="9">
    <source>
        <dbReference type="Proteomes" id="UP000245629"/>
    </source>
</evidence>
<feature type="transmembrane region" description="Helical" evidence="7">
    <location>
        <begin position="184"/>
        <end position="204"/>
    </location>
</feature>
<dbReference type="Pfam" id="PF01311">
    <property type="entry name" value="Bac_export_1"/>
    <property type="match status" value="1"/>
</dbReference>
<dbReference type="Proteomes" id="UP000245629">
    <property type="component" value="Chromosome 3"/>
</dbReference>
<name>A0A2S2CUR9_9PROT</name>
<comment type="subcellular location">
    <subcellularLocation>
        <location evidence="1">Cell membrane</location>
        <topology evidence="1">Multi-pass membrane protein</topology>
    </subcellularLocation>
</comment>
<evidence type="ECO:0000256" key="6">
    <source>
        <dbReference type="ARBA" id="ARBA00023136"/>
    </source>
</evidence>
<feature type="transmembrane region" description="Helical" evidence="7">
    <location>
        <begin position="124"/>
        <end position="145"/>
    </location>
</feature>
<comment type="similarity">
    <text evidence="2">Belongs to the FliR/MopE/SpaR family.</text>
</comment>
<keyword evidence="8" id="KW-0969">Cilium</keyword>
<dbReference type="KEGG" id="azz:DEW08_19245"/>
<keyword evidence="8" id="KW-0282">Flagellum</keyword>
<feature type="transmembrane region" description="Helical" evidence="7">
    <location>
        <begin position="41"/>
        <end position="58"/>
    </location>
</feature>
<dbReference type="PRINTS" id="PR00953">
    <property type="entry name" value="TYPE3IMRPROT"/>
</dbReference>
<protein>
    <submittedName>
        <fullName evidence="8">Flagellar biosynthesis protein</fullName>
    </submittedName>
</protein>
<feature type="transmembrane region" description="Helical" evidence="7">
    <location>
        <begin position="157"/>
        <end position="177"/>
    </location>
</feature>
<dbReference type="AlphaFoldDB" id="A0A2S2CUR9"/>
<feature type="transmembrane region" description="Helical" evidence="7">
    <location>
        <begin position="78"/>
        <end position="103"/>
    </location>
</feature>
<evidence type="ECO:0000256" key="5">
    <source>
        <dbReference type="ARBA" id="ARBA00022989"/>
    </source>
</evidence>
<feature type="transmembrane region" description="Helical" evidence="7">
    <location>
        <begin position="12"/>
        <end position="29"/>
    </location>
</feature>
<organism evidence="8 9">
    <name type="scientific">Azospirillum thermophilum</name>
    <dbReference type="NCBI Taxonomy" id="2202148"/>
    <lineage>
        <taxon>Bacteria</taxon>
        <taxon>Pseudomonadati</taxon>
        <taxon>Pseudomonadota</taxon>
        <taxon>Alphaproteobacteria</taxon>
        <taxon>Rhodospirillales</taxon>
        <taxon>Azospirillaceae</taxon>
        <taxon>Azospirillum</taxon>
    </lineage>
</organism>
<feature type="transmembrane region" description="Helical" evidence="7">
    <location>
        <begin position="224"/>
        <end position="249"/>
    </location>
</feature>
<sequence length="251" mass="25826">MDMLAQLIGQEIYGTFLVFVRVAAAIGLLPGFGEYAVPMRVRLMIAVVTALALARTVTGLPPIPPDAAVMAGHMAAEMLVGAFLGLGAKLFLAALQVSGNIAAQAVGLANPFNIEGAGFEGGSMLSGTLVIAALAALFATDVHYLMLDALVRSYGTWPAAVMPDIGMMAGRFAQLVAGTFRLGVELAAPFLVFGLIVNVALGLINRVMPAMPVYFVGTPAMLGAGLIVFMVTAGVMLTACLAALTAWLAGR</sequence>
<dbReference type="EMBL" id="CP029354">
    <property type="protein sequence ID" value="AWK88241.1"/>
    <property type="molecule type" value="Genomic_DNA"/>
</dbReference>
<evidence type="ECO:0000313" key="8">
    <source>
        <dbReference type="EMBL" id="AWK88241.1"/>
    </source>
</evidence>
<evidence type="ECO:0000256" key="7">
    <source>
        <dbReference type="SAM" id="Phobius"/>
    </source>
</evidence>
<evidence type="ECO:0000256" key="1">
    <source>
        <dbReference type="ARBA" id="ARBA00004651"/>
    </source>
</evidence>
<keyword evidence="6 7" id="KW-0472">Membrane</keyword>
<dbReference type="OrthoDB" id="9779817at2"/>
<dbReference type="GO" id="GO:0006605">
    <property type="term" value="P:protein targeting"/>
    <property type="evidence" value="ECO:0007669"/>
    <property type="project" value="InterPro"/>
</dbReference>
<dbReference type="PANTHER" id="PTHR30065">
    <property type="entry name" value="FLAGELLAR BIOSYNTHETIC PROTEIN FLIR"/>
    <property type="match status" value="1"/>
</dbReference>
<keyword evidence="5 7" id="KW-1133">Transmembrane helix</keyword>
<dbReference type="PANTHER" id="PTHR30065:SF8">
    <property type="entry name" value="FLAGELLAR BIOSYNTHETIC PROTEIN FLIR"/>
    <property type="match status" value="1"/>
</dbReference>
<gene>
    <name evidence="8" type="ORF">DEW08_19245</name>
</gene>
<keyword evidence="4 7" id="KW-0812">Transmembrane</keyword>
<proteinExistence type="inferred from homology"/>
<accession>A0A2S2CUR9</accession>